<name>A0ABW1PHM4_9PSEU</name>
<sequence>MSGAQPVVAGQTSGEVRPVEEDRGAARSTEPAAPAAPERKAAPPGSPARGVCAAHGVPECKRCG</sequence>
<protein>
    <submittedName>
        <fullName evidence="2">Uncharacterized protein</fullName>
    </submittedName>
</protein>
<evidence type="ECO:0000256" key="1">
    <source>
        <dbReference type="SAM" id="MobiDB-lite"/>
    </source>
</evidence>
<comment type="caution">
    <text evidence="2">The sequence shown here is derived from an EMBL/GenBank/DDBJ whole genome shotgun (WGS) entry which is preliminary data.</text>
</comment>
<feature type="region of interest" description="Disordered" evidence="1">
    <location>
        <begin position="1"/>
        <end position="55"/>
    </location>
</feature>
<dbReference type="EMBL" id="JBHSQO010000069">
    <property type="protein sequence ID" value="MFC6094636.1"/>
    <property type="molecule type" value="Genomic_DNA"/>
</dbReference>
<evidence type="ECO:0000313" key="3">
    <source>
        <dbReference type="Proteomes" id="UP001596220"/>
    </source>
</evidence>
<dbReference type="Proteomes" id="UP001596220">
    <property type="component" value="Unassembled WGS sequence"/>
</dbReference>
<keyword evidence="3" id="KW-1185">Reference proteome</keyword>
<evidence type="ECO:0000313" key="2">
    <source>
        <dbReference type="EMBL" id="MFC6094636.1"/>
    </source>
</evidence>
<proteinExistence type="predicted"/>
<gene>
    <name evidence="2" type="ORF">ACFP3R_35675</name>
</gene>
<feature type="compositionally biased region" description="Low complexity" evidence="1">
    <location>
        <begin position="26"/>
        <end position="36"/>
    </location>
</feature>
<organism evidence="2 3">
    <name type="scientific">Saccharothrix lopnurensis</name>
    <dbReference type="NCBI Taxonomy" id="1670621"/>
    <lineage>
        <taxon>Bacteria</taxon>
        <taxon>Bacillati</taxon>
        <taxon>Actinomycetota</taxon>
        <taxon>Actinomycetes</taxon>
        <taxon>Pseudonocardiales</taxon>
        <taxon>Pseudonocardiaceae</taxon>
        <taxon>Saccharothrix</taxon>
    </lineage>
</organism>
<accession>A0ABW1PHM4</accession>
<reference evidence="3" key="1">
    <citation type="journal article" date="2019" name="Int. J. Syst. Evol. Microbiol.">
        <title>The Global Catalogue of Microorganisms (GCM) 10K type strain sequencing project: providing services to taxonomists for standard genome sequencing and annotation.</title>
        <authorList>
            <consortium name="The Broad Institute Genomics Platform"/>
            <consortium name="The Broad Institute Genome Sequencing Center for Infectious Disease"/>
            <person name="Wu L."/>
            <person name="Ma J."/>
        </authorList>
    </citation>
    <scope>NUCLEOTIDE SEQUENCE [LARGE SCALE GENOMIC DNA]</scope>
    <source>
        <strain evidence="3">CGMCC 4.7246</strain>
    </source>
</reference>
<dbReference type="RefSeq" id="WP_380643075.1">
    <property type="nucleotide sequence ID" value="NZ_JBHSQO010000069.1"/>
</dbReference>